<dbReference type="AlphaFoldDB" id="B6GC10"/>
<reference evidence="2 3" key="1">
    <citation type="submission" date="2008-10" db="EMBL/GenBank/DDBJ databases">
        <title>Draft genome sequence of Collinsella stercoris (DSM 13279).</title>
        <authorList>
            <person name="Sudarsanam P."/>
            <person name="Ley R."/>
            <person name="Guruge J."/>
            <person name="Turnbaugh P.J."/>
            <person name="Mahowald M."/>
            <person name="Liep D."/>
            <person name="Gordon J."/>
        </authorList>
    </citation>
    <scope>NUCLEOTIDE SEQUENCE [LARGE SCALE GENOMIC DNA]</scope>
    <source>
        <strain evidence="2 3">DSM 13279</strain>
    </source>
</reference>
<dbReference type="Proteomes" id="UP000003560">
    <property type="component" value="Unassembled WGS sequence"/>
</dbReference>
<evidence type="ECO:0000313" key="2">
    <source>
        <dbReference type="EMBL" id="EEA90190.1"/>
    </source>
</evidence>
<sequence length="40" mass="4660">MDTPNIHKPQIRDRHQSEVRQNNGDEDLRLAPVPNLRPTT</sequence>
<comment type="caution">
    <text evidence="2">The sequence shown here is derived from an EMBL/GenBank/DDBJ whole genome shotgun (WGS) entry which is preliminary data.</text>
</comment>
<evidence type="ECO:0000313" key="3">
    <source>
        <dbReference type="Proteomes" id="UP000003560"/>
    </source>
</evidence>
<name>B6GC10_9ACTN</name>
<feature type="region of interest" description="Disordered" evidence="1">
    <location>
        <begin position="1"/>
        <end position="40"/>
    </location>
</feature>
<dbReference type="EMBL" id="ABXJ01000084">
    <property type="protein sequence ID" value="EEA90190.1"/>
    <property type="molecule type" value="Genomic_DNA"/>
</dbReference>
<evidence type="ECO:0000256" key="1">
    <source>
        <dbReference type="SAM" id="MobiDB-lite"/>
    </source>
</evidence>
<organism evidence="2 3">
    <name type="scientific">Collinsella stercoris DSM 13279</name>
    <dbReference type="NCBI Taxonomy" id="445975"/>
    <lineage>
        <taxon>Bacteria</taxon>
        <taxon>Bacillati</taxon>
        <taxon>Actinomycetota</taxon>
        <taxon>Coriobacteriia</taxon>
        <taxon>Coriobacteriales</taxon>
        <taxon>Coriobacteriaceae</taxon>
        <taxon>Collinsella</taxon>
    </lineage>
</organism>
<keyword evidence="3" id="KW-1185">Reference proteome</keyword>
<accession>B6GC10</accession>
<reference evidence="2 3" key="2">
    <citation type="submission" date="2008-10" db="EMBL/GenBank/DDBJ databases">
        <authorList>
            <person name="Fulton L."/>
            <person name="Clifton S."/>
            <person name="Fulton B."/>
            <person name="Xu J."/>
            <person name="Minx P."/>
            <person name="Pepin K.H."/>
            <person name="Johnson M."/>
            <person name="Thiruvilangam P."/>
            <person name="Bhonagiri V."/>
            <person name="Nash W.E."/>
            <person name="Mardis E.R."/>
            <person name="Wilson R.K."/>
        </authorList>
    </citation>
    <scope>NUCLEOTIDE SEQUENCE [LARGE SCALE GENOMIC DNA]</scope>
    <source>
        <strain evidence="2 3">DSM 13279</strain>
    </source>
</reference>
<proteinExistence type="predicted"/>
<dbReference type="HOGENOM" id="CLU_3288019_0_0_11"/>
<protein>
    <submittedName>
        <fullName evidence="2">Uncharacterized protein</fullName>
    </submittedName>
</protein>
<gene>
    <name evidence="2" type="ORF">COLSTE_01628</name>
</gene>